<organism evidence="2 3">
    <name type="scientific">Limnofasciculus baicalensis BBK-W-15</name>
    <dbReference type="NCBI Taxonomy" id="2699891"/>
    <lineage>
        <taxon>Bacteria</taxon>
        <taxon>Bacillati</taxon>
        <taxon>Cyanobacteriota</taxon>
        <taxon>Cyanophyceae</taxon>
        <taxon>Coleofasciculales</taxon>
        <taxon>Coleofasciculaceae</taxon>
        <taxon>Limnofasciculus</taxon>
        <taxon>Limnofasciculus baicalensis</taxon>
    </lineage>
</organism>
<gene>
    <name evidence="2" type="ORF">NJ959_02865</name>
</gene>
<reference evidence="2" key="1">
    <citation type="submission" date="2022-06" db="EMBL/GenBank/DDBJ databases">
        <title>New cyanobacteria of genus Symplocastrum in benthos of Lake Baikal.</title>
        <authorList>
            <person name="Sorokovikova E."/>
            <person name="Tikhonova I."/>
            <person name="Krasnopeev A."/>
            <person name="Evseev P."/>
            <person name="Gladkikh A."/>
            <person name="Belykh O."/>
        </authorList>
    </citation>
    <scope>NUCLEOTIDE SEQUENCE</scope>
    <source>
        <strain evidence="2">BBK-W-15</strain>
    </source>
</reference>
<dbReference type="EMBL" id="JAMZMM010000014">
    <property type="protein sequence ID" value="MCP2727413.1"/>
    <property type="molecule type" value="Genomic_DNA"/>
</dbReference>
<dbReference type="AlphaFoldDB" id="A0AAE3GPF6"/>
<dbReference type="PANTHER" id="PTHR10704">
    <property type="entry name" value="CARBOHYDRATE SULFOTRANSFERASE"/>
    <property type="match status" value="1"/>
</dbReference>
<dbReference type="GO" id="GO:0006044">
    <property type="term" value="P:N-acetylglucosamine metabolic process"/>
    <property type="evidence" value="ECO:0007669"/>
    <property type="project" value="TreeGrafter"/>
</dbReference>
<dbReference type="InterPro" id="IPR051135">
    <property type="entry name" value="Gal/GlcNAc/GalNAc_ST"/>
</dbReference>
<proteinExistence type="predicted"/>
<feature type="domain" description="Sulfotransferase" evidence="1">
    <location>
        <begin position="17"/>
        <end position="318"/>
    </location>
</feature>
<dbReference type="Pfam" id="PF00685">
    <property type="entry name" value="Sulfotransfer_1"/>
    <property type="match status" value="1"/>
</dbReference>
<accession>A0AAE3GPF6</accession>
<dbReference type="SUPFAM" id="SSF52540">
    <property type="entry name" value="P-loop containing nucleoside triphosphate hydrolases"/>
    <property type="match status" value="1"/>
</dbReference>
<dbReference type="InterPro" id="IPR000863">
    <property type="entry name" value="Sulfotransferase_dom"/>
</dbReference>
<dbReference type="PANTHER" id="PTHR10704:SF44">
    <property type="entry name" value="LD35051P-RELATED"/>
    <property type="match status" value="1"/>
</dbReference>
<evidence type="ECO:0000313" key="3">
    <source>
        <dbReference type="Proteomes" id="UP001204953"/>
    </source>
</evidence>
<keyword evidence="3" id="KW-1185">Reference proteome</keyword>
<evidence type="ECO:0000313" key="2">
    <source>
        <dbReference type="EMBL" id="MCP2727413.1"/>
    </source>
</evidence>
<dbReference type="RefSeq" id="WP_254010229.1">
    <property type="nucleotide sequence ID" value="NZ_JAMZMM010000014.1"/>
</dbReference>
<evidence type="ECO:0000259" key="1">
    <source>
        <dbReference type="Pfam" id="PF00685"/>
    </source>
</evidence>
<dbReference type="InterPro" id="IPR027417">
    <property type="entry name" value="P-loop_NTPase"/>
</dbReference>
<dbReference type="Gene3D" id="3.40.50.300">
    <property type="entry name" value="P-loop containing nucleotide triphosphate hydrolases"/>
    <property type="match status" value="1"/>
</dbReference>
<name>A0AAE3GPF6_9CYAN</name>
<sequence>MNSEKNNCNLGALFGKGRSGTTWLGSIISSHPDIAYRFEPFHRLQKTNPQVKEILEIIHSDGFSATDLPLVYRMLLPATPDLEKPPFFPKNYRMGLSLGKSFAWPLARQNSLVSHLFHFFYTPIDCPMVIFKEVEMVDILCQLLGKTEIPIVYLVRHPCAVVWSILRGQKASLMPEGRRKFLHNMLVKYNPSLAAEYGEKLEDLTLCEQEALMWRIDVERAVSACQSNYNGLLVVYEELTQNTLEISSKVFHHLGLEIAKESLKFIEESMRASPISRLKRGEVGINPYFTVFRDSQVAQSRWKNDMQKEDITGVMEIVKDSNVFTMIADQGLWN</sequence>
<protein>
    <submittedName>
        <fullName evidence="2">Sulfotransferase</fullName>
    </submittedName>
</protein>
<comment type="caution">
    <text evidence="2">The sequence shown here is derived from an EMBL/GenBank/DDBJ whole genome shotgun (WGS) entry which is preliminary data.</text>
</comment>
<dbReference type="GO" id="GO:0006790">
    <property type="term" value="P:sulfur compound metabolic process"/>
    <property type="evidence" value="ECO:0007669"/>
    <property type="project" value="TreeGrafter"/>
</dbReference>
<dbReference type="GO" id="GO:0001517">
    <property type="term" value="F:N-acetylglucosamine 6-O-sulfotransferase activity"/>
    <property type="evidence" value="ECO:0007669"/>
    <property type="project" value="TreeGrafter"/>
</dbReference>
<dbReference type="Proteomes" id="UP001204953">
    <property type="component" value="Unassembled WGS sequence"/>
</dbReference>